<dbReference type="InterPro" id="IPR050600">
    <property type="entry name" value="SETD3_SETD6_MTase"/>
</dbReference>
<gene>
    <name evidence="1" type="ORF">MNEG_12452</name>
</gene>
<dbReference type="SUPFAM" id="SSF82199">
    <property type="entry name" value="SET domain"/>
    <property type="match status" value="1"/>
</dbReference>
<name>A0A0D2M265_9CHLO</name>
<dbReference type="Proteomes" id="UP000054498">
    <property type="component" value="Unassembled WGS sequence"/>
</dbReference>
<sequence>MPASDPSFAPLARWIEDAGGHVRGLDLQPCRMGPALVRGLVATAPATAGTSLLAVPLSRALRDDHVPEAYPGAPWTASMAAYLIQEAEKGAASAWAPYLATLPDAAALASEGGAASSSSSSDGGDAGMLSLSDVEVEEVQYAPAVAALRAYRAQGRRAYDDWRPAGSAAAASCSWERFALALHLVQSRTIRLAIMGCRVMIPGIDCLNHGGSAGATGTLALGSSSWSVGGERTVNFVTTRDVAAGEQVLWTYGDRSSEDFFAYHGFVLPDNPQEEAQLWGSVGEMVAWFCRERSAEDAAGRLLAAAASFPACPAFDSAL</sequence>
<evidence type="ECO:0000313" key="2">
    <source>
        <dbReference type="Proteomes" id="UP000054498"/>
    </source>
</evidence>
<dbReference type="GeneID" id="25729816"/>
<dbReference type="OrthoDB" id="341421at2759"/>
<dbReference type="Gene3D" id="3.90.1410.10">
    <property type="entry name" value="set domain protein methyltransferase, domain 1"/>
    <property type="match status" value="1"/>
</dbReference>
<evidence type="ECO:0000313" key="1">
    <source>
        <dbReference type="EMBL" id="KIY95511.1"/>
    </source>
</evidence>
<reference evidence="1 2" key="1">
    <citation type="journal article" date="2013" name="BMC Genomics">
        <title>Reconstruction of the lipid metabolism for the microalga Monoraphidium neglectum from its genome sequence reveals characteristics suitable for biofuel production.</title>
        <authorList>
            <person name="Bogen C."/>
            <person name="Al-Dilaimi A."/>
            <person name="Albersmeier A."/>
            <person name="Wichmann J."/>
            <person name="Grundmann M."/>
            <person name="Rupp O."/>
            <person name="Lauersen K.J."/>
            <person name="Blifernez-Klassen O."/>
            <person name="Kalinowski J."/>
            <person name="Goesmann A."/>
            <person name="Mussgnug J.H."/>
            <person name="Kruse O."/>
        </authorList>
    </citation>
    <scope>NUCLEOTIDE SEQUENCE [LARGE SCALE GENOMIC DNA]</scope>
    <source>
        <strain evidence="1 2">SAG 48.87</strain>
    </source>
</reference>
<organism evidence="1 2">
    <name type="scientific">Monoraphidium neglectum</name>
    <dbReference type="NCBI Taxonomy" id="145388"/>
    <lineage>
        <taxon>Eukaryota</taxon>
        <taxon>Viridiplantae</taxon>
        <taxon>Chlorophyta</taxon>
        <taxon>core chlorophytes</taxon>
        <taxon>Chlorophyceae</taxon>
        <taxon>CS clade</taxon>
        <taxon>Sphaeropleales</taxon>
        <taxon>Selenastraceae</taxon>
        <taxon>Monoraphidium</taxon>
    </lineage>
</organism>
<protein>
    <submittedName>
        <fullName evidence="1">Uncharacterized protein</fullName>
    </submittedName>
</protein>
<dbReference type="GO" id="GO:0016279">
    <property type="term" value="F:protein-lysine N-methyltransferase activity"/>
    <property type="evidence" value="ECO:0007669"/>
    <property type="project" value="TreeGrafter"/>
</dbReference>
<accession>A0A0D2M265</accession>
<dbReference type="KEGG" id="mng:MNEG_12452"/>
<dbReference type="AlphaFoldDB" id="A0A0D2M265"/>
<keyword evidence="2" id="KW-1185">Reference proteome</keyword>
<dbReference type="EMBL" id="KK103469">
    <property type="protein sequence ID" value="KIY95511.1"/>
    <property type="molecule type" value="Genomic_DNA"/>
</dbReference>
<dbReference type="InterPro" id="IPR046341">
    <property type="entry name" value="SET_dom_sf"/>
</dbReference>
<dbReference type="PANTHER" id="PTHR13271:SF140">
    <property type="entry name" value="SET DOMAIN-CONTAINING PROTEIN"/>
    <property type="match status" value="1"/>
</dbReference>
<proteinExistence type="predicted"/>
<dbReference type="RefSeq" id="XP_013894531.1">
    <property type="nucleotide sequence ID" value="XM_014039077.1"/>
</dbReference>
<dbReference type="PANTHER" id="PTHR13271">
    <property type="entry name" value="UNCHARACTERIZED PUTATIVE METHYLTRANSFERASE"/>
    <property type="match status" value="1"/>
</dbReference>
<dbReference type="CDD" id="cd10527">
    <property type="entry name" value="SET_LSMT"/>
    <property type="match status" value="1"/>
</dbReference>